<organism evidence="3 4">
    <name type="scientific">Nesterenkonia flava</name>
    <dbReference type="NCBI Taxonomy" id="469799"/>
    <lineage>
        <taxon>Bacteria</taxon>
        <taxon>Bacillati</taxon>
        <taxon>Actinomycetota</taxon>
        <taxon>Actinomycetes</taxon>
        <taxon>Micrococcales</taxon>
        <taxon>Micrococcaceae</taxon>
        <taxon>Nesterenkonia</taxon>
    </lineage>
</organism>
<dbReference type="InterPro" id="IPR011944">
    <property type="entry name" value="Steroid_delta5-4_isomerase"/>
</dbReference>
<name>A0ABU1FTV1_9MICC</name>
<dbReference type="SUPFAM" id="SSF54427">
    <property type="entry name" value="NTF2-like"/>
    <property type="match status" value="2"/>
</dbReference>
<proteinExistence type="predicted"/>
<keyword evidence="4" id="KW-1185">Reference proteome</keyword>
<dbReference type="EMBL" id="JAVKGT010000018">
    <property type="protein sequence ID" value="MDR5712093.1"/>
    <property type="molecule type" value="Genomic_DNA"/>
</dbReference>
<feature type="region of interest" description="Disordered" evidence="1">
    <location>
        <begin position="181"/>
        <end position="201"/>
    </location>
</feature>
<sequence length="201" mass="21668">MTEGPEQTETTSPASEPRAGTSRDPKLHKPGEIACRFAEAWNAADAGALAELFAPDADFVNVVGLWFENRRRIRAAHDYGFRRIFGASRMSLERIKTRDLGPDVAVVHALWTLTGQTLPGHDSGSSDPESVGTTREGAPEAHLPAGTQSEAGERRGVFTFVMHRHGAGDWQCVAAQNTDRIPGAETLTSDDGGLRPATYQS</sequence>
<dbReference type="NCBIfam" id="TIGR02246">
    <property type="entry name" value="SgcJ/EcaC family oxidoreductase"/>
    <property type="match status" value="1"/>
</dbReference>
<protein>
    <submittedName>
        <fullName evidence="3">SgcJ/EcaC family oxidoreductase</fullName>
    </submittedName>
</protein>
<dbReference type="Gene3D" id="3.10.450.50">
    <property type="match status" value="1"/>
</dbReference>
<evidence type="ECO:0000259" key="2">
    <source>
        <dbReference type="Pfam" id="PF14534"/>
    </source>
</evidence>
<feature type="compositionally biased region" description="Polar residues" evidence="1">
    <location>
        <begin position="117"/>
        <end position="133"/>
    </location>
</feature>
<dbReference type="InterPro" id="IPR032710">
    <property type="entry name" value="NTF2-like_dom_sf"/>
</dbReference>
<accession>A0ABU1FTV1</accession>
<dbReference type="RefSeq" id="WP_310537474.1">
    <property type="nucleotide sequence ID" value="NZ_BAAAOC010000088.1"/>
</dbReference>
<dbReference type="Proteomes" id="UP001260872">
    <property type="component" value="Unassembled WGS sequence"/>
</dbReference>
<evidence type="ECO:0000313" key="3">
    <source>
        <dbReference type="EMBL" id="MDR5712093.1"/>
    </source>
</evidence>
<evidence type="ECO:0000313" key="4">
    <source>
        <dbReference type="Proteomes" id="UP001260872"/>
    </source>
</evidence>
<feature type="domain" description="DUF4440" evidence="2">
    <location>
        <begin position="36"/>
        <end position="117"/>
    </location>
</feature>
<gene>
    <name evidence="3" type="ORF">RH857_08115</name>
</gene>
<feature type="region of interest" description="Disordered" evidence="1">
    <location>
        <begin position="117"/>
        <end position="150"/>
    </location>
</feature>
<reference evidence="4" key="1">
    <citation type="submission" date="2023-07" db="EMBL/GenBank/DDBJ databases">
        <title>Description of three actinobacteria isolated from air of manufacturing shop in a pharmaceutical factory.</title>
        <authorList>
            <person name="Zhang D.-F."/>
        </authorList>
    </citation>
    <scope>NUCLEOTIDE SEQUENCE [LARGE SCALE GENOMIC DNA]</scope>
    <source>
        <strain evidence="4">CCTCC AB 207010</strain>
    </source>
</reference>
<feature type="compositionally biased region" description="Polar residues" evidence="1">
    <location>
        <begin position="1"/>
        <end position="14"/>
    </location>
</feature>
<dbReference type="Pfam" id="PF14534">
    <property type="entry name" value="DUF4440"/>
    <property type="match status" value="1"/>
</dbReference>
<comment type="caution">
    <text evidence="3">The sequence shown here is derived from an EMBL/GenBank/DDBJ whole genome shotgun (WGS) entry which is preliminary data.</text>
</comment>
<feature type="region of interest" description="Disordered" evidence="1">
    <location>
        <begin position="1"/>
        <end position="28"/>
    </location>
</feature>
<evidence type="ECO:0000256" key="1">
    <source>
        <dbReference type="SAM" id="MobiDB-lite"/>
    </source>
</evidence>
<dbReference type="InterPro" id="IPR027843">
    <property type="entry name" value="DUF4440"/>
</dbReference>